<comment type="caution">
    <text evidence="4">The sequence shown here is derived from an EMBL/GenBank/DDBJ whole genome shotgun (WGS) entry which is preliminary data.</text>
</comment>
<dbReference type="STRING" id="1835702.A0A1F5LVD1"/>
<keyword evidence="2" id="KW-0812">Transmembrane</keyword>
<evidence type="ECO:0000313" key="5">
    <source>
        <dbReference type="Proteomes" id="UP000177622"/>
    </source>
</evidence>
<evidence type="ECO:0000256" key="1">
    <source>
        <dbReference type="SAM" id="MobiDB-lite"/>
    </source>
</evidence>
<dbReference type="Proteomes" id="UP000177622">
    <property type="component" value="Unassembled WGS sequence"/>
</dbReference>
<dbReference type="GO" id="GO:0000298">
    <property type="term" value="F:endopolyphosphatase activity"/>
    <property type="evidence" value="ECO:0007669"/>
    <property type="project" value="TreeGrafter"/>
</dbReference>
<reference evidence="4 5" key="1">
    <citation type="journal article" date="2016" name="Sci. Rep.">
        <title>Penicillium arizonense, a new, genome sequenced fungal species, reveals a high chemical diversity in secreted metabolites.</title>
        <authorList>
            <person name="Grijseels S."/>
            <person name="Nielsen J.C."/>
            <person name="Randelovic M."/>
            <person name="Nielsen J."/>
            <person name="Nielsen K.F."/>
            <person name="Workman M."/>
            <person name="Frisvad J.C."/>
        </authorList>
    </citation>
    <scope>NUCLEOTIDE SEQUENCE [LARGE SCALE GENOMIC DNA]</scope>
    <source>
        <strain evidence="4 5">CBS 141311</strain>
    </source>
</reference>
<dbReference type="OrthoDB" id="10267127at2759"/>
<dbReference type="PANTHER" id="PTHR42850">
    <property type="entry name" value="METALLOPHOSPHOESTERASE"/>
    <property type="match status" value="1"/>
</dbReference>
<evidence type="ECO:0000256" key="2">
    <source>
        <dbReference type="SAM" id="Phobius"/>
    </source>
</evidence>
<organism evidence="4 5">
    <name type="scientific">Penicillium arizonense</name>
    <dbReference type="NCBI Taxonomy" id="1835702"/>
    <lineage>
        <taxon>Eukaryota</taxon>
        <taxon>Fungi</taxon>
        <taxon>Dikarya</taxon>
        <taxon>Ascomycota</taxon>
        <taxon>Pezizomycotina</taxon>
        <taxon>Eurotiomycetes</taxon>
        <taxon>Eurotiomycetidae</taxon>
        <taxon>Eurotiales</taxon>
        <taxon>Aspergillaceae</taxon>
        <taxon>Penicillium</taxon>
    </lineage>
</organism>
<keyword evidence="2" id="KW-1133">Transmembrane helix</keyword>
<dbReference type="SUPFAM" id="SSF56300">
    <property type="entry name" value="Metallo-dependent phosphatases"/>
    <property type="match status" value="1"/>
</dbReference>
<dbReference type="PANTHER" id="PTHR42850:SF4">
    <property type="entry name" value="ZINC-DEPENDENT ENDOPOLYPHOSPHATASE"/>
    <property type="match status" value="1"/>
</dbReference>
<gene>
    <name evidence="4" type="ORF">PENARI_c002G01661</name>
</gene>
<feature type="domain" description="Calcineurin-like phosphoesterase" evidence="3">
    <location>
        <begin position="168"/>
        <end position="340"/>
    </location>
</feature>
<dbReference type="InterPro" id="IPR050126">
    <property type="entry name" value="Ap4A_hydrolase"/>
</dbReference>
<evidence type="ECO:0000259" key="3">
    <source>
        <dbReference type="Pfam" id="PF00149"/>
    </source>
</evidence>
<keyword evidence="5" id="KW-1185">Reference proteome</keyword>
<evidence type="ECO:0000313" key="4">
    <source>
        <dbReference type="EMBL" id="OGE57118.1"/>
    </source>
</evidence>
<accession>A0A1F5LVD1</accession>
<dbReference type="GO" id="GO:0016791">
    <property type="term" value="F:phosphatase activity"/>
    <property type="evidence" value="ECO:0007669"/>
    <property type="project" value="TreeGrafter"/>
</dbReference>
<name>A0A1F5LVD1_PENAI</name>
<keyword evidence="2" id="KW-0472">Membrane</keyword>
<dbReference type="CDD" id="cd00144">
    <property type="entry name" value="MPP_PPP_family"/>
    <property type="match status" value="1"/>
</dbReference>
<dbReference type="AlphaFoldDB" id="A0A1F5LVD1"/>
<dbReference type="Gene3D" id="3.60.21.10">
    <property type="match status" value="1"/>
</dbReference>
<dbReference type="EMBL" id="LXJU01000002">
    <property type="protein sequence ID" value="OGE57118.1"/>
    <property type="molecule type" value="Genomic_DNA"/>
</dbReference>
<dbReference type="RefSeq" id="XP_022492545.1">
    <property type="nucleotide sequence ID" value="XM_022627246.1"/>
</dbReference>
<dbReference type="GO" id="GO:0006798">
    <property type="term" value="P:polyphosphate catabolic process"/>
    <property type="evidence" value="ECO:0007669"/>
    <property type="project" value="TreeGrafter"/>
</dbReference>
<sequence length="425" mass="46810">MVPRDPDAMGVQSDADDDFELSESPPFYAAHRSQSRPLIHSARNARQSRPGGSYNAASRSLDDTKPPRWIEMSRSVVSAPRFRRYVLICLGLFLVGWVSWRMLLYPRLQERSLLLHSLDPSTKTEAGGWFGTNVMPQFDDIVHIRTLDPELVPSGSAEVEADSSSRKRLIFVGDVHGCKAELEELLEKVSFKPNSGDHLILTGDLINKGPDSTGVVDLVRGYSASCVRGNHEDRILLVRRELVKTNTLATPEDGEESYLSSREVRERALARSLSDEQAKWLSSCPVILDVGPVPGIGQVVVVHAGLVPGVELEKQDPSSVMTMRTIDLNTHVPSPKKKGMNWAKMFDKHQSLLYSNLESSAEDPLSGTMTVVYGHDASSSLSVRTFTKGLDTGCVKGGKLTALVVEDGGKQNIVQVKCKDYLKEK</sequence>
<dbReference type="GO" id="GO:0005737">
    <property type="term" value="C:cytoplasm"/>
    <property type="evidence" value="ECO:0007669"/>
    <property type="project" value="TreeGrafter"/>
</dbReference>
<dbReference type="GeneID" id="34571980"/>
<protein>
    <recommendedName>
        <fullName evidence="3">Calcineurin-like phosphoesterase domain-containing protein</fullName>
    </recommendedName>
</protein>
<feature type="transmembrane region" description="Helical" evidence="2">
    <location>
        <begin position="82"/>
        <end position="100"/>
    </location>
</feature>
<proteinExistence type="predicted"/>
<dbReference type="Pfam" id="PF00149">
    <property type="entry name" value="Metallophos"/>
    <property type="match status" value="1"/>
</dbReference>
<dbReference type="InterPro" id="IPR004843">
    <property type="entry name" value="Calcineurin-like_PHP"/>
</dbReference>
<dbReference type="InterPro" id="IPR029052">
    <property type="entry name" value="Metallo-depent_PP-like"/>
</dbReference>
<feature type="region of interest" description="Disordered" evidence="1">
    <location>
        <begin position="1"/>
        <end position="61"/>
    </location>
</feature>